<dbReference type="Proteomes" id="UP000177870">
    <property type="component" value="Chromosome"/>
</dbReference>
<dbReference type="KEGG" id="mpro:BJP34_16015"/>
<evidence type="ECO:0008006" key="3">
    <source>
        <dbReference type="Google" id="ProtNLM"/>
    </source>
</evidence>
<evidence type="ECO:0000313" key="2">
    <source>
        <dbReference type="Proteomes" id="UP000177870"/>
    </source>
</evidence>
<dbReference type="AlphaFoldDB" id="A0A1D8TSZ2"/>
<proteinExistence type="predicted"/>
<dbReference type="SUPFAM" id="SSF159245">
    <property type="entry name" value="AttH-like"/>
    <property type="match status" value="1"/>
</dbReference>
<dbReference type="EMBL" id="CP017599">
    <property type="protein sequence ID" value="AOX00748.1"/>
    <property type="molecule type" value="Genomic_DNA"/>
</dbReference>
<organism evidence="1 2">
    <name type="scientific">Moorena producens PAL-8-15-08-1</name>
    <dbReference type="NCBI Taxonomy" id="1458985"/>
    <lineage>
        <taxon>Bacteria</taxon>
        <taxon>Bacillati</taxon>
        <taxon>Cyanobacteriota</taxon>
        <taxon>Cyanophyceae</taxon>
        <taxon>Coleofasciculales</taxon>
        <taxon>Coleofasciculaceae</taxon>
        <taxon>Moorena</taxon>
    </lineage>
</organism>
<accession>A0A1D8TSZ2</accession>
<evidence type="ECO:0000313" key="1">
    <source>
        <dbReference type="EMBL" id="AOX00748.1"/>
    </source>
</evidence>
<name>A0A1D8TSZ2_9CYAN</name>
<dbReference type="RefSeq" id="WP_070393201.1">
    <property type="nucleotide sequence ID" value="NZ_CP017599.1"/>
</dbReference>
<gene>
    <name evidence="1" type="ORF">BJP34_16015</name>
</gene>
<reference evidence="2" key="1">
    <citation type="submission" date="2016-10" db="EMBL/GenBank/DDBJ databases">
        <title>Comparative genomics uncovers the prolific and rare metabolic potential of the cyanobacterial genus Moorea.</title>
        <authorList>
            <person name="Leao T."/>
            <person name="Castelao G."/>
            <person name="Korobeynikov A."/>
            <person name="Monroe E.A."/>
            <person name="Podell S."/>
            <person name="Glukhov E."/>
            <person name="Allen E."/>
            <person name="Gerwick W.H."/>
            <person name="Gerwick L."/>
        </authorList>
    </citation>
    <scope>NUCLEOTIDE SEQUENCE [LARGE SCALE GENOMIC DNA]</scope>
    <source>
        <strain evidence="2">PAL-8-15-08-1</strain>
    </source>
</reference>
<dbReference type="OrthoDB" id="5491608at2"/>
<sequence length="353" mass="39734">MDELTLANIEQLRIPTDDQASPVDWKDWYHFILMEPKSGVRVLVNLTLSGRLTRGELQLSFIATIPTELLTAELPLENPLATFGTAYPQRWVGGMVSREPLWLQGQNVSLEIDGRQSLLEVQDEGSGLAIALLSEAEATPLLITEDSPFGSGFIGWGLVPGLRVGGELSVGDTKFPIHQDWFCYHDRNFGRFRWGEDIGWEWFVAFATCADGRTLTLVLDRRTNKDHSQWGLSYIFVYLGNRLRKIFLGPTLVIDWEWSATTVLPMRLPGIMASVFSHRSLPMPESLRVEAADERDSLSVSVNFDSAMELVVPDNRSRQYSFIEEVSGNVEVKLLLDGEMLHGRGLIYAEYVI</sequence>
<protein>
    <recommendedName>
        <fullName evidence="3">AttH domain-containing protein</fullName>
    </recommendedName>
</protein>